<sequence length="309" mass="35614">MIKRRQTMNFAQFLSGKLLLPHEIPLSTPPTIAYLLKNNQIAELPSITQHHKRYQCQRCCNNNQQLFANLPCARCQTEHVYCRHCIATGRVLACEKLIRWQGEKPRWTSQETPCSWDGSLTKHQQHAAEAIQEALKTNQQELLIWAVCGAGKTEMLFPAINFAIKENKRVCLATPRADVVRELLPRMKQAFPQTEIEALYADSPDRTEIGQLILSTTHQLIRYQQAFDLMIIDEIDAFPFHHDPTLPLLANRACQKHATRIYLTATPRPVQQKKIARKKLPAIFVPIRYHGHPPCRFHRKKSNSIYAKN</sequence>
<dbReference type="PANTHER" id="PTHR30580">
    <property type="entry name" value="PRIMOSOMAL PROTEIN N"/>
    <property type="match status" value="1"/>
</dbReference>
<evidence type="ECO:0000256" key="3">
    <source>
        <dbReference type="ARBA" id="ARBA00023125"/>
    </source>
</evidence>
<evidence type="ECO:0000313" key="5">
    <source>
        <dbReference type="EMBL" id="GAE95071.1"/>
    </source>
</evidence>
<keyword evidence="3" id="KW-0238">DNA-binding</keyword>
<dbReference type="PANTHER" id="PTHR30580:SF1">
    <property type="entry name" value="COMF OPERON PROTEIN 1"/>
    <property type="match status" value="1"/>
</dbReference>
<evidence type="ECO:0000259" key="4">
    <source>
        <dbReference type="PROSITE" id="PS51192"/>
    </source>
</evidence>
<keyword evidence="2" id="KW-0067">ATP-binding</keyword>
<dbReference type="GO" id="GO:0005524">
    <property type="term" value="F:ATP binding"/>
    <property type="evidence" value="ECO:0007669"/>
    <property type="project" value="UniProtKB-KW"/>
</dbReference>
<proteinExistence type="predicted"/>
<dbReference type="Gene3D" id="3.40.50.300">
    <property type="entry name" value="P-loop containing nucleotide triphosphate hydrolases"/>
    <property type="match status" value="1"/>
</dbReference>
<dbReference type="GO" id="GO:0006270">
    <property type="term" value="P:DNA replication initiation"/>
    <property type="evidence" value="ECO:0007669"/>
    <property type="project" value="TreeGrafter"/>
</dbReference>
<dbReference type="InterPro" id="IPR027417">
    <property type="entry name" value="P-loop_NTPase"/>
</dbReference>
<dbReference type="AlphaFoldDB" id="W4VPI2"/>
<gene>
    <name evidence="5" type="ORF">JCM21714_4279</name>
</gene>
<keyword evidence="1" id="KW-0547">Nucleotide-binding</keyword>
<dbReference type="GO" id="GO:0016787">
    <property type="term" value="F:hydrolase activity"/>
    <property type="evidence" value="ECO:0007669"/>
    <property type="project" value="InterPro"/>
</dbReference>
<evidence type="ECO:0000256" key="1">
    <source>
        <dbReference type="ARBA" id="ARBA00022741"/>
    </source>
</evidence>
<reference evidence="5 6" key="1">
    <citation type="journal article" date="2014" name="Genome Announc.">
        <title>Draft Genome Sequence of the Boron-Tolerant and Moderately Halotolerant Bacterium Gracilibacillus boraciitolerans JCM 21714T.</title>
        <authorList>
            <person name="Ahmed I."/>
            <person name="Oshima K."/>
            <person name="Suda W."/>
            <person name="Kitamura K."/>
            <person name="Iida T."/>
            <person name="Ohmori Y."/>
            <person name="Fujiwara T."/>
            <person name="Hattori M."/>
            <person name="Ohkuma M."/>
        </authorList>
    </citation>
    <scope>NUCLEOTIDE SEQUENCE [LARGE SCALE GENOMIC DNA]</scope>
    <source>
        <strain evidence="5 6">JCM 21714</strain>
    </source>
</reference>
<comment type="caution">
    <text evidence="5">The sequence shown here is derived from an EMBL/GenBank/DDBJ whole genome shotgun (WGS) entry which is preliminary data.</text>
</comment>
<dbReference type="EMBL" id="BAVS01000038">
    <property type="protein sequence ID" value="GAE95071.1"/>
    <property type="molecule type" value="Genomic_DNA"/>
</dbReference>
<dbReference type="GO" id="GO:0003677">
    <property type="term" value="F:DNA binding"/>
    <property type="evidence" value="ECO:0007669"/>
    <property type="project" value="UniProtKB-KW"/>
</dbReference>
<organism evidence="5 6">
    <name type="scientific">Gracilibacillus boraciitolerans JCM 21714</name>
    <dbReference type="NCBI Taxonomy" id="1298598"/>
    <lineage>
        <taxon>Bacteria</taxon>
        <taxon>Bacillati</taxon>
        <taxon>Bacillota</taxon>
        <taxon>Bacilli</taxon>
        <taxon>Bacillales</taxon>
        <taxon>Bacillaceae</taxon>
        <taxon>Gracilibacillus</taxon>
    </lineage>
</organism>
<dbReference type="Proteomes" id="UP000019102">
    <property type="component" value="Unassembled WGS sequence"/>
</dbReference>
<accession>W4VPI2</accession>
<dbReference type="GO" id="GO:0006310">
    <property type="term" value="P:DNA recombination"/>
    <property type="evidence" value="ECO:0007669"/>
    <property type="project" value="TreeGrafter"/>
</dbReference>
<dbReference type="InterPro" id="IPR014001">
    <property type="entry name" value="Helicase_ATP-bd"/>
</dbReference>
<feature type="domain" description="Helicase ATP-binding" evidence="4">
    <location>
        <begin position="133"/>
        <end position="285"/>
    </location>
</feature>
<dbReference type="InterPro" id="IPR006935">
    <property type="entry name" value="Helicase/UvrB_N"/>
</dbReference>
<keyword evidence="6" id="KW-1185">Reference proteome</keyword>
<dbReference type="SMART" id="SM00487">
    <property type="entry name" value="DEXDc"/>
    <property type="match status" value="1"/>
</dbReference>
<evidence type="ECO:0000313" key="6">
    <source>
        <dbReference type="Proteomes" id="UP000019102"/>
    </source>
</evidence>
<dbReference type="STRING" id="1298598.JCM21714_4279"/>
<dbReference type="eggNOG" id="COG4098">
    <property type="taxonomic scope" value="Bacteria"/>
</dbReference>
<name>W4VPI2_9BACI</name>
<dbReference type="SUPFAM" id="SSF52540">
    <property type="entry name" value="P-loop containing nucleoside triphosphate hydrolases"/>
    <property type="match status" value="1"/>
</dbReference>
<dbReference type="PROSITE" id="PS51192">
    <property type="entry name" value="HELICASE_ATP_BIND_1"/>
    <property type="match status" value="1"/>
</dbReference>
<dbReference type="GO" id="GO:0006302">
    <property type="term" value="P:double-strand break repair"/>
    <property type="evidence" value="ECO:0007669"/>
    <property type="project" value="TreeGrafter"/>
</dbReference>
<dbReference type="Pfam" id="PF04851">
    <property type="entry name" value="ResIII"/>
    <property type="match status" value="1"/>
</dbReference>
<protein>
    <submittedName>
        <fullName evidence="5">ComF operon protein A</fullName>
    </submittedName>
</protein>
<dbReference type="GO" id="GO:0043138">
    <property type="term" value="F:3'-5' DNA helicase activity"/>
    <property type="evidence" value="ECO:0007669"/>
    <property type="project" value="TreeGrafter"/>
</dbReference>
<evidence type="ECO:0000256" key="2">
    <source>
        <dbReference type="ARBA" id="ARBA00022840"/>
    </source>
</evidence>